<evidence type="ECO:0000313" key="4">
    <source>
        <dbReference type="Proteomes" id="UP000267430"/>
    </source>
</evidence>
<protein>
    <submittedName>
        <fullName evidence="3">Tripartite tricarboxylate transporter TctB family protein</fullName>
    </submittedName>
</protein>
<feature type="transmembrane region" description="Helical" evidence="1">
    <location>
        <begin position="44"/>
        <end position="65"/>
    </location>
</feature>
<evidence type="ECO:0000256" key="1">
    <source>
        <dbReference type="SAM" id="Phobius"/>
    </source>
</evidence>
<keyword evidence="4" id="KW-1185">Reference proteome</keyword>
<dbReference type="EMBL" id="RYZZ01000001">
    <property type="protein sequence ID" value="RUQ32700.1"/>
    <property type="molecule type" value="Genomic_DNA"/>
</dbReference>
<dbReference type="OrthoDB" id="2454096at2"/>
<proteinExistence type="predicted"/>
<dbReference type="Proteomes" id="UP000267430">
    <property type="component" value="Unassembled WGS sequence"/>
</dbReference>
<evidence type="ECO:0000313" key="3">
    <source>
        <dbReference type="EMBL" id="RUQ32700.1"/>
    </source>
</evidence>
<keyword evidence="1" id="KW-0812">Transmembrane</keyword>
<organism evidence="3 4">
    <name type="scientific">Peribacillus cavernae</name>
    <dbReference type="NCBI Taxonomy" id="1674310"/>
    <lineage>
        <taxon>Bacteria</taxon>
        <taxon>Bacillati</taxon>
        <taxon>Bacillota</taxon>
        <taxon>Bacilli</taxon>
        <taxon>Bacillales</taxon>
        <taxon>Bacillaceae</taxon>
        <taxon>Peribacillus</taxon>
    </lineage>
</organism>
<comment type="caution">
    <text evidence="3">The sequence shown here is derived from an EMBL/GenBank/DDBJ whole genome shotgun (WGS) entry which is preliminary data.</text>
</comment>
<dbReference type="AlphaFoldDB" id="A0A3S0U2H0"/>
<dbReference type="InterPro" id="IPR009936">
    <property type="entry name" value="DUF1468"/>
</dbReference>
<gene>
    <name evidence="3" type="ORF">ELQ35_01010</name>
</gene>
<evidence type="ECO:0000259" key="2">
    <source>
        <dbReference type="Pfam" id="PF07331"/>
    </source>
</evidence>
<keyword evidence="1" id="KW-0472">Membrane</keyword>
<dbReference type="Pfam" id="PF07331">
    <property type="entry name" value="TctB"/>
    <property type="match status" value="1"/>
</dbReference>
<reference evidence="3 4" key="1">
    <citation type="submission" date="2018-12" db="EMBL/GenBank/DDBJ databases">
        <title>Bacillus chawlae sp. nov., Bacillus glennii sp. nov., and Bacillus saganii sp. nov. Isolated from the Vehicle Assembly Building at Kennedy Space Center where the Viking Spacecraft were Assembled.</title>
        <authorList>
            <person name="Seuylemezian A."/>
            <person name="Vaishampayan P."/>
        </authorList>
    </citation>
    <scope>NUCLEOTIDE SEQUENCE [LARGE SCALE GENOMIC DNA]</scope>
    <source>
        <strain evidence="3 4">L5</strain>
    </source>
</reference>
<name>A0A3S0U2H0_9BACI</name>
<feature type="transmembrane region" description="Helical" evidence="1">
    <location>
        <begin position="12"/>
        <end position="32"/>
    </location>
</feature>
<sequence length="155" mass="16980">MIGGVKLRNAGVWAGALLLGFAGFIFWQSLSFDYYTVRGPGPGFLPLWLSGVLIVISLVYIWEAIKKEVIVFKQILPKGRALGNILSMLGSIIIFMIVISYAGFVVSAVILLFIVLVREFKWYSALGISVVTSIIVFLVFNSLLGIPLPVNALGW</sequence>
<feature type="transmembrane region" description="Helical" evidence="1">
    <location>
        <begin position="86"/>
        <end position="116"/>
    </location>
</feature>
<feature type="domain" description="DUF1468" evidence="2">
    <location>
        <begin position="13"/>
        <end position="149"/>
    </location>
</feature>
<keyword evidence="1" id="KW-1133">Transmembrane helix</keyword>
<feature type="transmembrane region" description="Helical" evidence="1">
    <location>
        <begin position="122"/>
        <end position="146"/>
    </location>
</feature>
<accession>A0A3S0U2H0</accession>